<evidence type="ECO:0000313" key="3">
    <source>
        <dbReference type="Proteomes" id="UP001153365"/>
    </source>
</evidence>
<dbReference type="EMBL" id="CALTRL010003514">
    <property type="protein sequence ID" value="CAH7681311.1"/>
    <property type="molecule type" value="Genomic_DNA"/>
</dbReference>
<accession>A0AAV0B702</accession>
<feature type="compositionally biased region" description="Basic and acidic residues" evidence="1">
    <location>
        <begin position="56"/>
        <end position="71"/>
    </location>
</feature>
<evidence type="ECO:0000313" key="2">
    <source>
        <dbReference type="EMBL" id="CAH7681311.1"/>
    </source>
</evidence>
<dbReference type="Proteomes" id="UP001153365">
    <property type="component" value="Unassembled WGS sequence"/>
</dbReference>
<name>A0AAV0B702_PHAPC</name>
<reference evidence="2" key="1">
    <citation type="submission" date="2022-06" db="EMBL/GenBank/DDBJ databases">
        <authorList>
            <consortium name="SYNGENTA / RWTH Aachen University"/>
        </authorList>
    </citation>
    <scope>NUCLEOTIDE SEQUENCE</scope>
</reference>
<protein>
    <submittedName>
        <fullName evidence="2">Uncharacterized protein</fullName>
    </submittedName>
</protein>
<comment type="caution">
    <text evidence="2">The sequence shown here is derived from an EMBL/GenBank/DDBJ whole genome shotgun (WGS) entry which is preliminary data.</text>
</comment>
<evidence type="ECO:0000256" key="1">
    <source>
        <dbReference type="SAM" id="MobiDB-lite"/>
    </source>
</evidence>
<dbReference type="AlphaFoldDB" id="A0AAV0B702"/>
<feature type="region of interest" description="Disordered" evidence="1">
    <location>
        <begin position="26"/>
        <end position="71"/>
    </location>
</feature>
<feature type="compositionally biased region" description="Basic and acidic residues" evidence="1">
    <location>
        <begin position="26"/>
        <end position="43"/>
    </location>
</feature>
<proteinExistence type="predicted"/>
<organism evidence="2 3">
    <name type="scientific">Phakopsora pachyrhizi</name>
    <name type="common">Asian soybean rust disease fungus</name>
    <dbReference type="NCBI Taxonomy" id="170000"/>
    <lineage>
        <taxon>Eukaryota</taxon>
        <taxon>Fungi</taxon>
        <taxon>Dikarya</taxon>
        <taxon>Basidiomycota</taxon>
        <taxon>Pucciniomycotina</taxon>
        <taxon>Pucciniomycetes</taxon>
        <taxon>Pucciniales</taxon>
        <taxon>Phakopsoraceae</taxon>
        <taxon>Phakopsora</taxon>
    </lineage>
</organism>
<sequence>MEKVRPSERMDQNWLRFGLLLRRETSQAPAEQREIDREIDKGRSPGIQDISLQISKTDDEQKLLDPKMRSY</sequence>
<keyword evidence="3" id="KW-1185">Reference proteome</keyword>
<gene>
    <name evidence="2" type="ORF">PPACK8108_LOCUS13905</name>
</gene>